<proteinExistence type="predicted"/>
<evidence type="ECO:0000256" key="1">
    <source>
        <dbReference type="SAM" id="SignalP"/>
    </source>
</evidence>
<dbReference type="GeneID" id="14868374"/>
<dbReference type="Proteomes" id="UP000007797">
    <property type="component" value="Unassembled WGS sequence"/>
</dbReference>
<evidence type="ECO:0000313" key="2">
    <source>
        <dbReference type="EMBL" id="EGG16228.1"/>
    </source>
</evidence>
<dbReference type="EMBL" id="GL883024">
    <property type="protein sequence ID" value="EGG16228.1"/>
    <property type="molecule type" value="Genomic_DNA"/>
</dbReference>
<keyword evidence="3" id="KW-1185">Reference proteome</keyword>
<sequence>MKFQSIILILVGLLLATSYASDISFKTNINCLSGCSFSEAGNWVGGVVPGANDNAIIDMSTSGFATTLVLVTDALNVNQLTVIRNNGKTLYVAITAPGKLDNLVIDGTATVDIGDGLAVIIGNSLSVGAGSIFSIGVNSAIVVANATFAASQSTITLADGGLLSTEGNAILNGQIAANPTSNLEFSQNVTVWGSITAGAFNFAGSALVTYPGSVKATSMLPNGNLTIQGGASVTTSAMLCDATVFVISGSALNIDGDSDSNTVIDNVFTDSTSNVYISSGQYTSIRNVESYGNITVDGGSAALTNGFIANLRLYLNAGVAQPDITIQNTQVGVVVCEAASYVYLICVDYCEITEIQQADNLQVVTSPGGVLNFTKSFVSLGSGSRIIASSKSVVIFNNTYVETNAIYVDTDSQVYIQNSNINGSFLIDHSTITVYGQSSVNYIELTASVLNVAQGVLTITTDLLAFQGSTINVLLQSLITDPRYTPIKVNVDISISQSNVVVHSSAKTVAPGILYYVMVTPKYIDVPFTNCTFSPVPSSLTAPNFSETLYNGFIYLIFAFQN</sequence>
<protein>
    <submittedName>
        <fullName evidence="2">Uncharacterized protein</fullName>
    </submittedName>
</protein>
<accession>F4Q746</accession>
<feature type="chain" id="PRO_5003313754" evidence="1">
    <location>
        <begin position="21"/>
        <end position="562"/>
    </location>
</feature>
<dbReference type="RefSeq" id="XP_004354612.1">
    <property type="nucleotide sequence ID" value="XM_004354560.1"/>
</dbReference>
<dbReference type="AlphaFoldDB" id="F4Q746"/>
<reference evidence="3" key="1">
    <citation type="journal article" date="2011" name="Genome Res.">
        <title>Phylogeny-wide analysis of social amoeba genomes highlights ancient origins for complex intercellular communication.</title>
        <authorList>
            <person name="Heidel A.J."/>
            <person name="Lawal H.M."/>
            <person name="Felder M."/>
            <person name="Schilde C."/>
            <person name="Helps N.R."/>
            <person name="Tunggal B."/>
            <person name="Rivero F."/>
            <person name="John U."/>
            <person name="Schleicher M."/>
            <person name="Eichinger L."/>
            <person name="Platzer M."/>
            <person name="Noegel A.A."/>
            <person name="Schaap P."/>
            <person name="Gloeckner G."/>
        </authorList>
    </citation>
    <scope>NUCLEOTIDE SEQUENCE [LARGE SCALE GENOMIC DNA]</scope>
    <source>
        <strain evidence="3">SH3</strain>
    </source>
</reference>
<evidence type="ECO:0000313" key="3">
    <source>
        <dbReference type="Proteomes" id="UP000007797"/>
    </source>
</evidence>
<dbReference type="KEGG" id="dfa:DFA_09258"/>
<organism evidence="2 3">
    <name type="scientific">Cavenderia fasciculata</name>
    <name type="common">Slime mold</name>
    <name type="synonym">Dictyostelium fasciculatum</name>
    <dbReference type="NCBI Taxonomy" id="261658"/>
    <lineage>
        <taxon>Eukaryota</taxon>
        <taxon>Amoebozoa</taxon>
        <taxon>Evosea</taxon>
        <taxon>Eumycetozoa</taxon>
        <taxon>Dictyostelia</taxon>
        <taxon>Acytosteliales</taxon>
        <taxon>Cavenderiaceae</taxon>
        <taxon>Cavenderia</taxon>
    </lineage>
</organism>
<feature type="signal peptide" evidence="1">
    <location>
        <begin position="1"/>
        <end position="20"/>
    </location>
</feature>
<keyword evidence="1" id="KW-0732">Signal</keyword>
<name>F4Q746_CACFS</name>
<gene>
    <name evidence="2" type="ORF">DFA_09258</name>
</gene>